<feature type="transmembrane region" description="Helical" evidence="19">
    <location>
        <begin position="207"/>
        <end position="223"/>
    </location>
</feature>
<evidence type="ECO:0000313" key="21">
    <source>
        <dbReference type="Proteomes" id="UP000296034"/>
    </source>
</evidence>
<comment type="pathway">
    <text evidence="3 18">Phospholipid metabolism; CDP-diacylglycerol biosynthesis; CDP-diacylglycerol from sn-glycerol 3-phosphate: step 3/3.</text>
</comment>
<evidence type="ECO:0000256" key="3">
    <source>
        <dbReference type="ARBA" id="ARBA00005119"/>
    </source>
</evidence>
<keyword evidence="10 18" id="KW-0808">Transferase</keyword>
<keyword evidence="9" id="KW-0444">Lipid biosynthesis</keyword>
<comment type="subcellular location">
    <subcellularLocation>
        <location evidence="2">Cell membrane</location>
        <topology evidence="2">Multi-pass membrane protein</topology>
    </subcellularLocation>
</comment>
<comment type="caution">
    <text evidence="20">The sequence shown here is derived from an EMBL/GenBank/DDBJ whole genome shotgun (WGS) entry which is preliminary data.</text>
</comment>
<keyword evidence="8" id="KW-1003">Cell membrane</keyword>
<dbReference type="PANTHER" id="PTHR46382">
    <property type="entry name" value="PHOSPHATIDATE CYTIDYLYLTRANSFERASE"/>
    <property type="match status" value="1"/>
</dbReference>
<accession>A0A2P5SY05</accession>
<comment type="catalytic activity">
    <reaction evidence="1 18">
        <text>a 1,2-diacyl-sn-glycero-3-phosphate + CTP + H(+) = a CDP-1,2-diacyl-sn-glycerol + diphosphate</text>
        <dbReference type="Rhea" id="RHEA:16229"/>
        <dbReference type="ChEBI" id="CHEBI:15378"/>
        <dbReference type="ChEBI" id="CHEBI:33019"/>
        <dbReference type="ChEBI" id="CHEBI:37563"/>
        <dbReference type="ChEBI" id="CHEBI:58332"/>
        <dbReference type="ChEBI" id="CHEBI:58608"/>
        <dbReference type="EC" id="2.7.7.41"/>
    </reaction>
</comment>
<dbReference type="Pfam" id="PF01148">
    <property type="entry name" value="CTP_transf_1"/>
    <property type="match status" value="1"/>
</dbReference>
<feature type="transmembrane region" description="Helical" evidence="19">
    <location>
        <begin position="279"/>
        <end position="297"/>
    </location>
</feature>
<name>A0A2P5SY05_9GAMM</name>
<evidence type="ECO:0000256" key="6">
    <source>
        <dbReference type="ARBA" id="ARBA00012487"/>
    </source>
</evidence>
<organism evidence="20 21">
    <name type="scientific">Candidatus Pantoea edessiphila</name>
    <dbReference type="NCBI Taxonomy" id="2044610"/>
    <lineage>
        <taxon>Bacteria</taxon>
        <taxon>Pseudomonadati</taxon>
        <taxon>Pseudomonadota</taxon>
        <taxon>Gammaproteobacteria</taxon>
        <taxon>Enterobacterales</taxon>
        <taxon>Erwiniaceae</taxon>
        <taxon>Pantoea</taxon>
    </lineage>
</organism>
<evidence type="ECO:0000313" key="20">
    <source>
        <dbReference type="EMBL" id="PPI87216.1"/>
    </source>
</evidence>
<keyword evidence="12 18" id="KW-0548">Nucleotidyltransferase</keyword>
<feature type="transmembrane region" description="Helical" evidence="19">
    <location>
        <begin position="235"/>
        <end position="252"/>
    </location>
</feature>
<feature type="transmembrane region" description="Helical" evidence="19">
    <location>
        <begin position="133"/>
        <end position="156"/>
    </location>
</feature>
<comment type="pathway">
    <text evidence="4">Lipid metabolism.</text>
</comment>
<keyword evidence="16" id="KW-0594">Phospholipid biosynthesis</keyword>
<dbReference type="AlphaFoldDB" id="A0A2P5SY05"/>
<dbReference type="EMBL" id="PDKS01000002">
    <property type="protein sequence ID" value="PPI87216.1"/>
    <property type="molecule type" value="Genomic_DNA"/>
</dbReference>
<evidence type="ECO:0000256" key="8">
    <source>
        <dbReference type="ARBA" id="ARBA00022475"/>
    </source>
</evidence>
<dbReference type="GO" id="GO:0005886">
    <property type="term" value="C:plasma membrane"/>
    <property type="evidence" value="ECO:0007669"/>
    <property type="project" value="UniProtKB-SubCell"/>
</dbReference>
<gene>
    <name evidence="20" type="primary">cdsA</name>
    <name evidence="20" type="ORF">CRV11_01630</name>
</gene>
<protein>
    <recommendedName>
        <fullName evidence="7 18">Phosphatidate cytidylyltransferase</fullName>
        <ecNumber evidence="6 18">2.7.7.41</ecNumber>
    </recommendedName>
</protein>
<feature type="transmembrane region" description="Helical" evidence="19">
    <location>
        <begin position="20"/>
        <end position="38"/>
    </location>
</feature>
<evidence type="ECO:0000256" key="4">
    <source>
        <dbReference type="ARBA" id="ARBA00005189"/>
    </source>
</evidence>
<keyword evidence="17" id="KW-1208">Phospholipid metabolism</keyword>
<evidence type="ECO:0000256" key="13">
    <source>
        <dbReference type="ARBA" id="ARBA00022989"/>
    </source>
</evidence>
<proteinExistence type="inferred from homology"/>
<evidence type="ECO:0000256" key="18">
    <source>
        <dbReference type="RuleBase" id="RU003938"/>
    </source>
</evidence>
<dbReference type="Proteomes" id="UP000296034">
    <property type="component" value="Unassembled WGS sequence"/>
</dbReference>
<sequence length="298" mass="34351">MVDCCRILPNRKGVSVLKNRFFAALILIVFIIFAVFLLSPLNFELIVLAVCVLAAWEWSNLSGIILLYQRVIMSILFGFILFVLMLFLNIYKYNIYSLIVTTLLWISLTWWIIALFLVLTYPLSSFLWNNSNLIRAVFGILTLIPFFYILAVFRCLNYDKNQFIGSWWILYIIFLVCCIDSSAYFFGNVFGKNKLAPIISPNKTWEGFAFSLIFSFLINLLFFKLKILDFSKKHLVIFSIVITFASLLGDLTESMMKREIGIKDSSNIIPGHGGILDRIDSLTTVVPVFSLFMVFYLK</sequence>
<dbReference type="GO" id="GO:0004605">
    <property type="term" value="F:phosphatidate cytidylyltransferase activity"/>
    <property type="evidence" value="ECO:0007669"/>
    <property type="project" value="UniProtKB-EC"/>
</dbReference>
<feature type="transmembrane region" description="Helical" evidence="19">
    <location>
        <begin position="98"/>
        <end position="121"/>
    </location>
</feature>
<dbReference type="PROSITE" id="PS01315">
    <property type="entry name" value="CDS"/>
    <property type="match status" value="1"/>
</dbReference>
<evidence type="ECO:0000256" key="16">
    <source>
        <dbReference type="ARBA" id="ARBA00023209"/>
    </source>
</evidence>
<dbReference type="UniPathway" id="UPA00557">
    <property type="reaction ID" value="UER00614"/>
</dbReference>
<dbReference type="EC" id="2.7.7.41" evidence="6 18"/>
<evidence type="ECO:0000256" key="10">
    <source>
        <dbReference type="ARBA" id="ARBA00022679"/>
    </source>
</evidence>
<comment type="similarity">
    <text evidence="5 18">Belongs to the CDS family.</text>
</comment>
<evidence type="ECO:0000256" key="15">
    <source>
        <dbReference type="ARBA" id="ARBA00023136"/>
    </source>
</evidence>
<keyword evidence="13 19" id="KW-1133">Transmembrane helix</keyword>
<evidence type="ECO:0000256" key="11">
    <source>
        <dbReference type="ARBA" id="ARBA00022692"/>
    </source>
</evidence>
<evidence type="ECO:0000256" key="5">
    <source>
        <dbReference type="ARBA" id="ARBA00010185"/>
    </source>
</evidence>
<dbReference type="OrthoDB" id="9799199at2"/>
<dbReference type="GO" id="GO:0016024">
    <property type="term" value="P:CDP-diacylglycerol biosynthetic process"/>
    <property type="evidence" value="ECO:0007669"/>
    <property type="project" value="UniProtKB-UniPathway"/>
</dbReference>
<evidence type="ECO:0000256" key="1">
    <source>
        <dbReference type="ARBA" id="ARBA00001698"/>
    </source>
</evidence>
<dbReference type="RefSeq" id="WP_136131619.1">
    <property type="nucleotide sequence ID" value="NZ_PDKS01000002.1"/>
</dbReference>
<evidence type="ECO:0000256" key="12">
    <source>
        <dbReference type="ARBA" id="ARBA00022695"/>
    </source>
</evidence>
<feature type="transmembrane region" description="Helical" evidence="19">
    <location>
        <begin position="168"/>
        <end position="187"/>
    </location>
</feature>
<evidence type="ECO:0000256" key="17">
    <source>
        <dbReference type="ARBA" id="ARBA00023264"/>
    </source>
</evidence>
<dbReference type="InterPro" id="IPR000374">
    <property type="entry name" value="PC_trans"/>
</dbReference>
<evidence type="ECO:0000256" key="19">
    <source>
        <dbReference type="SAM" id="Phobius"/>
    </source>
</evidence>
<evidence type="ECO:0000256" key="2">
    <source>
        <dbReference type="ARBA" id="ARBA00004651"/>
    </source>
</evidence>
<evidence type="ECO:0000256" key="7">
    <source>
        <dbReference type="ARBA" id="ARBA00019373"/>
    </source>
</evidence>
<evidence type="ECO:0000256" key="14">
    <source>
        <dbReference type="ARBA" id="ARBA00023098"/>
    </source>
</evidence>
<evidence type="ECO:0000256" key="9">
    <source>
        <dbReference type="ARBA" id="ARBA00022516"/>
    </source>
</evidence>
<reference evidence="20 21" key="1">
    <citation type="journal article" date="2018" name="Genome Biol. Evol.">
        <title>Cladogenesis and Genomic Streamlining in Extracellular Endosymbionts of Tropical Stink Bugs.</title>
        <authorList>
            <person name="Otero-Bravo A."/>
            <person name="Goffredi S."/>
            <person name="Sabree Z.L."/>
        </authorList>
    </citation>
    <scope>NUCLEOTIDE SEQUENCE [LARGE SCALE GENOMIC DNA]</scope>
    <source>
        <strain evidence="20 21">SoET</strain>
    </source>
</reference>
<keyword evidence="11 18" id="KW-0812">Transmembrane</keyword>
<dbReference type="PANTHER" id="PTHR46382:SF1">
    <property type="entry name" value="PHOSPHATIDATE CYTIDYLYLTRANSFERASE"/>
    <property type="match status" value="1"/>
</dbReference>
<keyword evidence="15 19" id="KW-0472">Membrane</keyword>
<keyword evidence="14" id="KW-0443">Lipid metabolism</keyword>
<feature type="transmembrane region" description="Helical" evidence="19">
    <location>
        <begin position="71"/>
        <end position="91"/>
    </location>
</feature>